<dbReference type="GO" id="GO:0005654">
    <property type="term" value="C:nucleoplasm"/>
    <property type="evidence" value="ECO:0007669"/>
    <property type="project" value="TreeGrafter"/>
</dbReference>
<dbReference type="Ensembl" id="ENSUPAT00010011150.1">
    <property type="protein sequence ID" value="ENSUPAP00010009693.1"/>
    <property type="gene ID" value="ENSUPAG00010007848.1"/>
</dbReference>
<name>A0A8D2H1E8_UROPR</name>
<organism evidence="3 4">
    <name type="scientific">Urocitellus parryii</name>
    <name type="common">Arctic ground squirrel</name>
    <name type="synonym">Spermophilus parryii</name>
    <dbReference type="NCBI Taxonomy" id="9999"/>
    <lineage>
        <taxon>Eukaryota</taxon>
        <taxon>Metazoa</taxon>
        <taxon>Chordata</taxon>
        <taxon>Craniata</taxon>
        <taxon>Vertebrata</taxon>
        <taxon>Euteleostomi</taxon>
        <taxon>Mammalia</taxon>
        <taxon>Eutheria</taxon>
        <taxon>Euarchontoglires</taxon>
        <taxon>Glires</taxon>
        <taxon>Rodentia</taxon>
        <taxon>Sciuromorpha</taxon>
        <taxon>Sciuridae</taxon>
        <taxon>Xerinae</taxon>
        <taxon>Marmotini</taxon>
        <taxon>Urocitellus</taxon>
    </lineage>
</organism>
<dbReference type="Gene3D" id="3.30.900.10">
    <property type="entry name" value="HORMA domain"/>
    <property type="match status" value="2"/>
</dbReference>
<protein>
    <submittedName>
        <fullName evidence="3">Uncharacterized protein</fullName>
    </submittedName>
</protein>
<dbReference type="InterPro" id="IPR036570">
    <property type="entry name" value="HORMA_dom_sf"/>
</dbReference>
<dbReference type="Proteomes" id="UP000694417">
    <property type="component" value="Unplaced"/>
</dbReference>
<accession>A0A8D2H1E8</accession>
<evidence type="ECO:0000256" key="1">
    <source>
        <dbReference type="ARBA" id="ARBA00004123"/>
    </source>
</evidence>
<keyword evidence="4" id="KW-1185">Reference proteome</keyword>
<keyword evidence="2" id="KW-0539">Nucleus</keyword>
<sequence length="155" mass="17605">MADGLLHGSYCPRSWVSPFAESRDRGQVLLILCQCGIYPSETFTGAQKCGLSLLVTTNLELIKYLSSVVEQLKDWLSLRKPSRVKSAQGYFYFGKIVYFNDLIPSLGSFDLLIYTDKDLVVPEKWEDTEEVHLGSFTTRIHKINSMVTYKLPVND</sequence>
<evidence type="ECO:0000313" key="4">
    <source>
        <dbReference type="Proteomes" id="UP000694417"/>
    </source>
</evidence>
<comment type="subcellular location">
    <subcellularLocation>
        <location evidence="1">Nucleus</location>
    </subcellularLocation>
</comment>
<dbReference type="GO" id="GO:0007094">
    <property type="term" value="P:mitotic spindle assembly checkpoint signaling"/>
    <property type="evidence" value="ECO:0007669"/>
    <property type="project" value="TreeGrafter"/>
</dbReference>
<dbReference type="InterPro" id="IPR045091">
    <property type="entry name" value="Mad2-like"/>
</dbReference>
<dbReference type="GO" id="GO:0005737">
    <property type="term" value="C:cytoplasm"/>
    <property type="evidence" value="ECO:0007669"/>
    <property type="project" value="TreeGrafter"/>
</dbReference>
<dbReference type="PANTHER" id="PTHR11842">
    <property type="entry name" value="MITOTIC SPINDLE ASSEMBLY CHECKPOINT PROTEIN MAD2"/>
    <property type="match status" value="1"/>
</dbReference>
<reference evidence="3" key="1">
    <citation type="submission" date="2025-08" db="UniProtKB">
        <authorList>
            <consortium name="Ensembl"/>
        </authorList>
    </citation>
    <scope>IDENTIFICATION</scope>
</reference>
<dbReference type="GeneTree" id="ENSGT01030000239627"/>
<dbReference type="PANTHER" id="PTHR11842:SF11">
    <property type="entry name" value="MITOTIC SPINDLE ASSEMBLY CHECKPOINT PROTEIN MAD2A"/>
    <property type="match status" value="1"/>
</dbReference>
<dbReference type="SUPFAM" id="SSF56019">
    <property type="entry name" value="The spindle assembly checkpoint protein mad2"/>
    <property type="match status" value="1"/>
</dbReference>
<dbReference type="GO" id="GO:0000776">
    <property type="term" value="C:kinetochore"/>
    <property type="evidence" value="ECO:0007669"/>
    <property type="project" value="TreeGrafter"/>
</dbReference>
<evidence type="ECO:0000313" key="3">
    <source>
        <dbReference type="Ensembl" id="ENSUPAP00010009693.1"/>
    </source>
</evidence>
<reference evidence="3" key="2">
    <citation type="submission" date="2025-09" db="UniProtKB">
        <authorList>
            <consortium name="Ensembl"/>
        </authorList>
    </citation>
    <scope>IDENTIFICATION</scope>
</reference>
<dbReference type="AlphaFoldDB" id="A0A8D2H1E8"/>
<proteinExistence type="predicted"/>
<evidence type="ECO:0000256" key="2">
    <source>
        <dbReference type="ARBA" id="ARBA00023242"/>
    </source>
</evidence>